<evidence type="ECO:0000256" key="5">
    <source>
        <dbReference type="ARBA" id="ARBA00022840"/>
    </source>
</evidence>
<comment type="similarity">
    <text evidence="1">Belongs to the helicase family. UvrD subfamily.</text>
</comment>
<gene>
    <name evidence="13" type="ORF">CI114_01665</name>
</gene>
<name>A0A2G9FKF4_9FUSO</name>
<dbReference type="InterPro" id="IPR013986">
    <property type="entry name" value="DExx_box_DNA_helicase_dom_sf"/>
</dbReference>
<feature type="domain" description="UvrD-like helicase ATP-binding" evidence="12">
    <location>
        <begin position="5"/>
        <end position="317"/>
    </location>
</feature>
<dbReference type="GO" id="GO:0016887">
    <property type="term" value="F:ATP hydrolysis activity"/>
    <property type="evidence" value="ECO:0007669"/>
    <property type="project" value="RHEA"/>
</dbReference>
<evidence type="ECO:0000256" key="11">
    <source>
        <dbReference type="PROSITE-ProRule" id="PRU00560"/>
    </source>
</evidence>
<evidence type="ECO:0000256" key="3">
    <source>
        <dbReference type="ARBA" id="ARBA00022801"/>
    </source>
</evidence>
<sequence>MSEIVLSNEQISVASYSENGVIRVNGGPGSGKTLVAVKRAIFLAKDYKYAEKNDKILFLFYNKSLEKTIKKLFEVDKDYEKVKDKIEIESIDSFFVRKYINENSEEFFDYLTKARNDKNFVKSYNQERVRRVEDILLSRKEEFKEFSLKDAEFILSELDWLRNCCYITEEEYLGISRYGRGNKPQLRKEAKKEIYKILKLYRQSKNRKNDLRYTDFYDIALLFLHCFEREGYRDKVKKYNHIIVDEAQDLSKIHFRFINLICETSKTSGNTISLFMDKNQSIYSAQAWIFGNRTLKQVGINIDKGRSFTLNRAYRNAKEIFDVAKKLNPEMEVGEEPNNKNQNLTLTFSVDRGIKPFYIEYSDTEDRLENLCKNIKVLVKEFNYKYDDISIIALNDQSMKDIRKYLDKEKIKYVNKNGAGEGINITTYHSSKGTENKVIFIPNIDELNADELTELYPDKTNQEILEELRKLLYIGMTRATEVLIVSSLKKEQSEYLKKLLEVFDFKNDFINIDADSNDFYNVFNSEINRNENIEKNTTKFIEIKEVIEEEKISDIAIKKEIESLKNINIDTNIDNSKIEKEIEEKFPLAQKSTKIGLIKAEKLFLKLDKEDEYLGTEAFEYLKSLECEIRTYYVTIHEKYTKDNYNKNEKLSIILNELKDYPEFKTAIKDCIKYKVFDERNDLAHEYNDYNYDNLLKVRELVREKLLPKFIKAFKKFNTNKEIEEFVIIGRLETEYNKVDIKRKKYYTYYIVDEENNEFPAFSINKYEQNKTYKLSCNKLMLKGNEYYRIVSAF</sequence>
<comment type="caution">
    <text evidence="13">The sequence shown here is derived from an EMBL/GenBank/DDBJ whole genome shotgun (WGS) entry which is preliminary data.</text>
</comment>
<protein>
    <recommendedName>
        <fullName evidence="9">DNA 3'-5' helicase</fullName>
        <ecNumber evidence="9">5.6.2.4</ecNumber>
    </recommendedName>
</protein>
<comment type="catalytic activity">
    <reaction evidence="10">
        <text>ATP + H2O = ADP + phosphate + H(+)</text>
        <dbReference type="Rhea" id="RHEA:13065"/>
        <dbReference type="ChEBI" id="CHEBI:15377"/>
        <dbReference type="ChEBI" id="CHEBI:15378"/>
        <dbReference type="ChEBI" id="CHEBI:30616"/>
        <dbReference type="ChEBI" id="CHEBI:43474"/>
        <dbReference type="ChEBI" id="CHEBI:456216"/>
        <dbReference type="EC" id="5.6.2.4"/>
    </reaction>
</comment>
<dbReference type="GO" id="GO:0000725">
    <property type="term" value="P:recombinational repair"/>
    <property type="evidence" value="ECO:0007669"/>
    <property type="project" value="TreeGrafter"/>
</dbReference>
<dbReference type="AlphaFoldDB" id="A0A2G9FKF4"/>
<evidence type="ECO:0000256" key="9">
    <source>
        <dbReference type="ARBA" id="ARBA00034808"/>
    </source>
</evidence>
<dbReference type="PANTHER" id="PTHR11070">
    <property type="entry name" value="UVRD / RECB / PCRA DNA HELICASE FAMILY MEMBER"/>
    <property type="match status" value="1"/>
</dbReference>
<dbReference type="InterPro" id="IPR014016">
    <property type="entry name" value="UvrD-like_ATP-bd"/>
</dbReference>
<evidence type="ECO:0000256" key="10">
    <source>
        <dbReference type="ARBA" id="ARBA00048988"/>
    </source>
</evidence>
<dbReference type="RefSeq" id="WP_158409968.1">
    <property type="nucleotide sequence ID" value="NZ_CP056023.1"/>
</dbReference>
<feature type="binding site" evidence="11">
    <location>
        <begin position="26"/>
        <end position="33"/>
    </location>
    <ligand>
        <name>ATP</name>
        <dbReference type="ChEBI" id="CHEBI:30616"/>
    </ligand>
</feature>
<proteinExistence type="inferred from homology"/>
<keyword evidence="6" id="KW-0238">DNA-binding</keyword>
<dbReference type="GO" id="GO:0003677">
    <property type="term" value="F:DNA binding"/>
    <property type="evidence" value="ECO:0007669"/>
    <property type="project" value="UniProtKB-KW"/>
</dbReference>
<dbReference type="GO" id="GO:0043138">
    <property type="term" value="F:3'-5' DNA helicase activity"/>
    <property type="evidence" value="ECO:0007669"/>
    <property type="project" value="UniProtKB-EC"/>
</dbReference>
<dbReference type="Pfam" id="PF00580">
    <property type="entry name" value="UvrD-helicase"/>
    <property type="match status" value="1"/>
</dbReference>
<organism evidence="13 14">
    <name type="scientific">Fusobacterium animalis</name>
    <dbReference type="NCBI Taxonomy" id="76859"/>
    <lineage>
        <taxon>Bacteria</taxon>
        <taxon>Fusobacteriati</taxon>
        <taxon>Fusobacteriota</taxon>
        <taxon>Fusobacteriia</taxon>
        <taxon>Fusobacteriales</taxon>
        <taxon>Fusobacteriaceae</taxon>
        <taxon>Fusobacterium</taxon>
    </lineage>
</organism>
<keyword evidence="4 11" id="KW-0347">Helicase</keyword>
<dbReference type="SUPFAM" id="SSF52540">
    <property type="entry name" value="P-loop containing nucleoside triphosphate hydrolases"/>
    <property type="match status" value="1"/>
</dbReference>
<dbReference type="Proteomes" id="UP000230719">
    <property type="component" value="Unassembled WGS sequence"/>
</dbReference>
<evidence type="ECO:0000256" key="6">
    <source>
        <dbReference type="ARBA" id="ARBA00023125"/>
    </source>
</evidence>
<dbReference type="Gene3D" id="1.10.10.160">
    <property type="match status" value="1"/>
</dbReference>
<keyword evidence="2 11" id="KW-0547">Nucleotide-binding</keyword>
<evidence type="ECO:0000256" key="4">
    <source>
        <dbReference type="ARBA" id="ARBA00022806"/>
    </source>
</evidence>
<accession>A0A2G9FKF4</accession>
<dbReference type="Gene3D" id="3.40.50.300">
    <property type="entry name" value="P-loop containing nucleotide triphosphate hydrolases"/>
    <property type="match status" value="2"/>
</dbReference>
<dbReference type="EC" id="5.6.2.4" evidence="9"/>
<dbReference type="Pfam" id="PF13361">
    <property type="entry name" value="UvrD_C"/>
    <property type="match status" value="1"/>
</dbReference>
<evidence type="ECO:0000313" key="13">
    <source>
        <dbReference type="EMBL" id="PIM93351.1"/>
    </source>
</evidence>
<evidence type="ECO:0000256" key="2">
    <source>
        <dbReference type="ARBA" id="ARBA00022741"/>
    </source>
</evidence>
<keyword evidence="5 11" id="KW-0067">ATP-binding</keyword>
<evidence type="ECO:0000256" key="1">
    <source>
        <dbReference type="ARBA" id="ARBA00009922"/>
    </source>
</evidence>
<dbReference type="InterPro" id="IPR027417">
    <property type="entry name" value="P-loop_NTPase"/>
</dbReference>
<keyword evidence="3 11" id="KW-0378">Hydrolase</keyword>
<reference evidence="13 14" key="1">
    <citation type="submission" date="2017-08" db="EMBL/GenBank/DDBJ databases">
        <title>Analysis of Fusobacterium persistence and antibiotic response in human colorectal.</title>
        <authorList>
            <person name="Bullman S."/>
        </authorList>
    </citation>
    <scope>NUCLEOTIDE SEQUENCE [LARGE SCALE GENOMIC DNA]</scope>
    <source>
        <strain evidence="13 14">P2_CP</strain>
    </source>
</reference>
<dbReference type="EMBL" id="NPND01000003">
    <property type="protein sequence ID" value="PIM93351.1"/>
    <property type="molecule type" value="Genomic_DNA"/>
</dbReference>
<evidence type="ECO:0000313" key="14">
    <source>
        <dbReference type="Proteomes" id="UP000230719"/>
    </source>
</evidence>
<dbReference type="InterPro" id="IPR000212">
    <property type="entry name" value="DNA_helicase_UvrD/REP"/>
</dbReference>
<comment type="catalytic activity">
    <reaction evidence="8">
        <text>Couples ATP hydrolysis with the unwinding of duplex DNA by translocating in the 3'-5' direction.</text>
        <dbReference type="EC" id="5.6.2.4"/>
    </reaction>
</comment>
<evidence type="ECO:0000256" key="7">
    <source>
        <dbReference type="ARBA" id="ARBA00023235"/>
    </source>
</evidence>
<keyword evidence="7" id="KW-0413">Isomerase</keyword>
<dbReference type="PROSITE" id="PS51198">
    <property type="entry name" value="UVRD_HELICASE_ATP_BIND"/>
    <property type="match status" value="1"/>
</dbReference>
<evidence type="ECO:0000256" key="8">
    <source>
        <dbReference type="ARBA" id="ARBA00034617"/>
    </source>
</evidence>
<dbReference type="GO" id="GO:0005524">
    <property type="term" value="F:ATP binding"/>
    <property type="evidence" value="ECO:0007669"/>
    <property type="project" value="UniProtKB-UniRule"/>
</dbReference>
<dbReference type="InterPro" id="IPR014017">
    <property type="entry name" value="DNA_helicase_UvrD-like_C"/>
</dbReference>
<dbReference type="PANTHER" id="PTHR11070:SF2">
    <property type="entry name" value="ATP-DEPENDENT DNA HELICASE SRS2"/>
    <property type="match status" value="1"/>
</dbReference>
<evidence type="ECO:0000259" key="12">
    <source>
        <dbReference type="PROSITE" id="PS51198"/>
    </source>
</evidence>